<dbReference type="GO" id="GO:0003700">
    <property type="term" value="F:DNA-binding transcription factor activity"/>
    <property type="evidence" value="ECO:0007669"/>
    <property type="project" value="InterPro"/>
</dbReference>
<reference evidence="3" key="1">
    <citation type="journal article" date="2014" name="Int. J. Syst. Evol. Microbiol.">
        <title>Complete genome sequence of Corynebacterium casei LMG S-19264T (=DSM 44701T), isolated from a smear-ripened cheese.</title>
        <authorList>
            <consortium name="US DOE Joint Genome Institute (JGI-PGF)"/>
            <person name="Walter F."/>
            <person name="Albersmeier A."/>
            <person name="Kalinowski J."/>
            <person name="Ruckert C."/>
        </authorList>
    </citation>
    <scope>NUCLEOTIDE SEQUENCE</scope>
    <source>
        <strain evidence="3">JCM 4637</strain>
    </source>
</reference>
<reference evidence="3" key="2">
    <citation type="submission" date="2020-09" db="EMBL/GenBank/DDBJ databases">
        <authorList>
            <person name="Sun Q."/>
            <person name="Ohkuma M."/>
        </authorList>
    </citation>
    <scope>NUCLEOTIDE SEQUENCE</scope>
    <source>
        <strain evidence="3">JCM 4637</strain>
    </source>
</reference>
<evidence type="ECO:0000313" key="3">
    <source>
        <dbReference type="EMBL" id="GHC90487.1"/>
    </source>
</evidence>
<dbReference type="CDD" id="cd00592">
    <property type="entry name" value="HTH_MerR-like"/>
    <property type="match status" value="1"/>
</dbReference>
<dbReference type="PRINTS" id="PR00040">
    <property type="entry name" value="HTHMERR"/>
</dbReference>
<dbReference type="SMART" id="SM00422">
    <property type="entry name" value="HTH_MERR"/>
    <property type="match status" value="1"/>
</dbReference>
<dbReference type="InterPro" id="IPR000551">
    <property type="entry name" value="MerR-type_HTH_dom"/>
</dbReference>
<dbReference type="PANTHER" id="PTHR30204:SF93">
    <property type="entry name" value="HTH MERR-TYPE DOMAIN-CONTAINING PROTEIN"/>
    <property type="match status" value="1"/>
</dbReference>
<evidence type="ECO:0000259" key="2">
    <source>
        <dbReference type="PROSITE" id="PS50937"/>
    </source>
</evidence>
<keyword evidence="1" id="KW-0238">DNA-binding</keyword>
<dbReference type="AlphaFoldDB" id="A0A919C9P8"/>
<organism evidence="3 4">
    <name type="scientific">Streptomyces finlayi</name>
    <dbReference type="NCBI Taxonomy" id="67296"/>
    <lineage>
        <taxon>Bacteria</taxon>
        <taxon>Bacillati</taxon>
        <taxon>Actinomycetota</taxon>
        <taxon>Actinomycetes</taxon>
        <taxon>Kitasatosporales</taxon>
        <taxon>Streptomycetaceae</taxon>
        <taxon>Streptomyces</taxon>
    </lineage>
</organism>
<evidence type="ECO:0000313" key="4">
    <source>
        <dbReference type="Proteomes" id="UP000638353"/>
    </source>
</evidence>
<dbReference type="SUPFAM" id="SSF46955">
    <property type="entry name" value="Putative DNA-binding domain"/>
    <property type="match status" value="1"/>
</dbReference>
<dbReference type="Pfam" id="PF13411">
    <property type="entry name" value="MerR_1"/>
    <property type="match status" value="1"/>
</dbReference>
<gene>
    <name evidence="3" type="ORF">GCM10010334_24520</name>
</gene>
<dbReference type="EMBL" id="BMVC01000004">
    <property type="protein sequence ID" value="GHC90487.1"/>
    <property type="molecule type" value="Genomic_DNA"/>
</dbReference>
<proteinExistence type="predicted"/>
<accession>A0A919C9P8</accession>
<dbReference type="RefSeq" id="WP_189823586.1">
    <property type="nucleotide sequence ID" value="NZ_BMVC01000004.1"/>
</dbReference>
<dbReference type="Proteomes" id="UP000638353">
    <property type="component" value="Unassembled WGS sequence"/>
</dbReference>
<protein>
    <submittedName>
        <fullName evidence="3">MerR family transcriptional regulator</fullName>
    </submittedName>
</protein>
<dbReference type="InterPro" id="IPR009061">
    <property type="entry name" value="DNA-bd_dom_put_sf"/>
</dbReference>
<name>A0A919C9P8_9ACTN</name>
<comment type="caution">
    <text evidence="3">The sequence shown here is derived from an EMBL/GenBank/DDBJ whole genome shotgun (WGS) entry which is preliminary data.</text>
</comment>
<evidence type="ECO:0000256" key="1">
    <source>
        <dbReference type="ARBA" id="ARBA00023125"/>
    </source>
</evidence>
<dbReference type="PANTHER" id="PTHR30204">
    <property type="entry name" value="REDOX-CYCLING DRUG-SENSING TRANSCRIPTIONAL ACTIVATOR SOXR"/>
    <property type="match status" value="1"/>
</dbReference>
<dbReference type="GO" id="GO:0003677">
    <property type="term" value="F:DNA binding"/>
    <property type="evidence" value="ECO:0007669"/>
    <property type="project" value="UniProtKB-KW"/>
</dbReference>
<dbReference type="PROSITE" id="PS50937">
    <property type="entry name" value="HTH_MERR_2"/>
    <property type="match status" value="1"/>
</dbReference>
<feature type="domain" description="HTH merR-type" evidence="2">
    <location>
        <begin position="6"/>
        <end position="75"/>
    </location>
</feature>
<dbReference type="Gene3D" id="1.10.1660.10">
    <property type="match status" value="1"/>
</dbReference>
<sequence length="311" mass="33884">MNHGPLHPIGELARRTGLSVRTIRFYSDAGIVVPAGRTAHGHRLYGADAVARLDLVRTLRELGLGLPDVRRVVEQEAALPDVAAAHAQAVDVQIRTLRLRRAVLTAAARRGSTPEELDLMHRFAKLSEEERRRMIGEFLDAAFEGLHAHPAFGAVIRSMTPELPDDPSTEQIEAWVELAELLQDAGFRASLHATALDLASDRARDDRPGMPRVLAETVRSLAEPALAAGVDPASAEGAAIASELAGRYARIVACPDGPDLRARLSARLERMNDPRRDRYLRLLAIVNGWAEPEGTEAVLEWTMRAVRPGAA</sequence>
<dbReference type="InterPro" id="IPR047057">
    <property type="entry name" value="MerR_fam"/>
</dbReference>